<accession>A0A0E0B0J6</accession>
<feature type="region of interest" description="Disordered" evidence="6">
    <location>
        <begin position="1331"/>
        <end position="1367"/>
    </location>
</feature>
<dbReference type="PANTHER" id="PTHR31391:SF140">
    <property type="entry name" value="B3 DOMAIN-CONTAINING PROTEIN OS12G0591400"/>
    <property type="match status" value="1"/>
</dbReference>
<dbReference type="GO" id="GO:0003677">
    <property type="term" value="F:DNA binding"/>
    <property type="evidence" value="ECO:0007669"/>
    <property type="project" value="UniProtKB-KW"/>
</dbReference>
<feature type="region of interest" description="Disordered" evidence="6">
    <location>
        <begin position="366"/>
        <end position="400"/>
    </location>
</feature>
<keyword evidence="2" id="KW-0805">Transcription regulation</keyword>
<feature type="compositionally biased region" description="Polar residues" evidence="6">
    <location>
        <begin position="857"/>
        <end position="866"/>
    </location>
</feature>
<reference evidence="8" key="1">
    <citation type="submission" date="2015-04" db="UniProtKB">
        <authorList>
            <consortium name="EnsemblPlants"/>
        </authorList>
    </citation>
    <scope>IDENTIFICATION</scope>
</reference>
<evidence type="ECO:0000256" key="3">
    <source>
        <dbReference type="ARBA" id="ARBA00023125"/>
    </source>
</evidence>
<evidence type="ECO:0000256" key="5">
    <source>
        <dbReference type="ARBA" id="ARBA00023242"/>
    </source>
</evidence>
<dbReference type="InterPro" id="IPR003340">
    <property type="entry name" value="B3_DNA-bd"/>
</dbReference>
<feature type="domain" description="TF-B3" evidence="7">
    <location>
        <begin position="436"/>
        <end position="534"/>
    </location>
</feature>
<keyword evidence="3" id="KW-0238">DNA-binding</keyword>
<proteinExistence type="predicted"/>
<dbReference type="EnsemblPlants" id="OGLUM09G03800.1">
    <property type="protein sequence ID" value="OGLUM09G03800.1"/>
    <property type="gene ID" value="OGLUM09G03800"/>
</dbReference>
<dbReference type="InterPro" id="IPR015300">
    <property type="entry name" value="DNA-bd_pseudobarrel_sf"/>
</dbReference>
<dbReference type="SUPFAM" id="SSF101936">
    <property type="entry name" value="DNA-binding pseudobarrel domain"/>
    <property type="match status" value="9"/>
</dbReference>
<feature type="domain" description="TF-B3" evidence="7">
    <location>
        <begin position="924"/>
        <end position="1019"/>
    </location>
</feature>
<dbReference type="Proteomes" id="UP000026961">
    <property type="component" value="Chromosome 9"/>
</dbReference>
<evidence type="ECO:0000313" key="8">
    <source>
        <dbReference type="EnsemblPlants" id="OGLUM09G03800.1"/>
    </source>
</evidence>
<evidence type="ECO:0000313" key="9">
    <source>
        <dbReference type="Proteomes" id="UP000026961"/>
    </source>
</evidence>
<keyword evidence="5" id="KW-0539">Nucleus</keyword>
<organism evidence="8">
    <name type="scientific">Oryza glumipatula</name>
    <dbReference type="NCBI Taxonomy" id="40148"/>
    <lineage>
        <taxon>Eukaryota</taxon>
        <taxon>Viridiplantae</taxon>
        <taxon>Streptophyta</taxon>
        <taxon>Embryophyta</taxon>
        <taxon>Tracheophyta</taxon>
        <taxon>Spermatophyta</taxon>
        <taxon>Magnoliopsida</taxon>
        <taxon>Liliopsida</taxon>
        <taxon>Poales</taxon>
        <taxon>Poaceae</taxon>
        <taxon>BOP clade</taxon>
        <taxon>Oryzoideae</taxon>
        <taxon>Oryzeae</taxon>
        <taxon>Oryzinae</taxon>
        <taxon>Oryza</taxon>
    </lineage>
</organism>
<dbReference type="HOGENOM" id="CLU_004698_0_0_1"/>
<name>A0A0E0B0J6_9ORYZ</name>
<dbReference type="STRING" id="40148.A0A0E0B0J6"/>
<evidence type="ECO:0000256" key="4">
    <source>
        <dbReference type="ARBA" id="ARBA00023163"/>
    </source>
</evidence>
<feature type="domain" description="TF-B3" evidence="7">
    <location>
        <begin position="228"/>
        <end position="321"/>
    </location>
</feature>
<dbReference type="SMART" id="SM01019">
    <property type="entry name" value="B3"/>
    <property type="match status" value="9"/>
</dbReference>
<dbReference type="GO" id="GO:0005634">
    <property type="term" value="C:nucleus"/>
    <property type="evidence" value="ECO:0007669"/>
    <property type="project" value="UniProtKB-SubCell"/>
</dbReference>
<evidence type="ECO:0000256" key="6">
    <source>
        <dbReference type="SAM" id="MobiDB-lite"/>
    </source>
</evidence>
<evidence type="ECO:0000256" key="1">
    <source>
        <dbReference type="ARBA" id="ARBA00004123"/>
    </source>
</evidence>
<feature type="domain" description="TF-B3" evidence="7">
    <location>
        <begin position="588"/>
        <end position="687"/>
    </location>
</feature>
<dbReference type="eggNOG" id="ENOG502S27N">
    <property type="taxonomic scope" value="Eukaryota"/>
</dbReference>
<evidence type="ECO:0000256" key="2">
    <source>
        <dbReference type="ARBA" id="ARBA00023015"/>
    </source>
</evidence>
<dbReference type="Pfam" id="PF02362">
    <property type="entry name" value="B3"/>
    <property type="match status" value="9"/>
</dbReference>
<feature type="domain" description="TF-B3" evidence="7">
    <location>
        <begin position="1416"/>
        <end position="1515"/>
    </location>
</feature>
<feature type="domain" description="TF-B3" evidence="7">
    <location>
        <begin position="128"/>
        <end position="186"/>
    </location>
</feature>
<feature type="domain" description="TF-B3" evidence="7">
    <location>
        <begin position="1194"/>
        <end position="1291"/>
    </location>
</feature>
<dbReference type="CDD" id="cd10017">
    <property type="entry name" value="B3_DNA"/>
    <property type="match status" value="9"/>
</dbReference>
<reference evidence="8" key="2">
    <citation type="submission" date="2018-05" db="EMBL/GenBank/DDBJ databases">
        <title>OgluRS3 (Oryza glumaepatula Reference Sequence Version 3).</title>
        <authorList>
            <person name="Zhang J."/>
            <person name="Kudrna D."/>
            <person name="Lee S."/>
            <person name="Talag J."/>
            <person name="Welchert J."/>
            <person name="Wing R.A."/>
        </authorList>
    </citation>
    <scope>NUCLEOTIDE SEQUENCE [LARGE SCALE GENOMIC DNA]</scope>
</reference>
<feature type="compositionally biased region" description="Low complexity" evidence="6">
    <location>
        <begin position="1343"/>
        <end position="1355"/>
    </location>
</feature>
<comment type="subcellular location">
    <subcellularLocation>
        <location evidence="1">Nucleus</location>
    </subcellularLocation>
</comment>
<keyword evidence="4" id="KW-0804">Transcription</keyword>
<protein>
    <recommendedName>
        <fullName evidence="7">TF-B3 domain-containing protein</fullName>
    </recommendedName>
</protein>
<feature type="region of interest" description="Disordered" evidence="6">
    <location>
        <begin position="849"/>
        <end position="879"/>
    </location>
</feature>
<evidence type="ECO:0000259" key="7">
    <source>
        <dbReference type="PROSITE" id="PS50863"/>
    </source>
</evidence>
<feature type="domain" description="TF-B3" evidence="7">
    <location>
        <begin position="712"/>
        <end position="805"/>
    </location>
</feature>
<keyword evidence="9" id="KW-1185">Reference proteome</keyword>
<dbReference type="PANTHER" id="PTHR31391">
    <property type="entry name" value="B3 DOMAIN-CONTAINING PROTEIN OS11G0197600-RELATED"/>
    <property type="match status" value="1"/>
</dbReference>
<dbReference type="PROSITE" id="PS50863">
    <property type="entry name" value="B3"/>
    <property type="match status" value="9"/>
</dbReference>
<feature type="domain" description="TF-B3" evidence="7">
    <location>
        <begin position="1077"/>
        <end position="1173"/>
    </location>
</feature>
<dbReference type="Gene3D" id="2.40.330.10">
    <property type="entry name" value="DNA-binding pseudobarrel domain"/>
    <property type="match status" value="9"/>
</dbReference>
<sequence>MMNNTPCGHEGSMSYHDNHLQSPSESSSLFNISLPPHSPFQELSGVDSTSLLVSDPPNMQQFCLRCSWTNPKRLAKPSLAIASLSHQHLAFDKTRCMFILKIENDTLKTILKMFAKNVQGLISGVAKLEVPDGKTYDVEISKEHNELVFRSGWEVFAIAYELEQGDILDFGYSGNSHFKVQIFNPRASLMITIDNHPEGKVWMNKPSTTCMDCITNHYWLHMDDRERYFFKVMMSVSDVKDELAIPKKFAANVRGKIPEQVRLEVSDGKMYNVQVTEEQDELVLRSGWANFSSTYQLKHGDLLVFIHSGHSHFKVLIFDPSCTEKEFSCVVTDNTSHVHERSISHDNHLQSPRSEILGKNYSLCSSRKRSRMNPADYPSQRPDVPSSEDIKDPMSSGGLQKSKKSCYVLPMLYNMTSAQEAEVLALEKKIQPQIPLYITAMDKTSVASGSLVFCKDYAVRYLLDQNRTIKLCQSGGSKTWDISLDMDTDDLYALSTGWLDFFRGNLLQEGDICVFEASKSKRGVALTFHPFKESHCPKSSEYTLSTKSPTRRVPKRDYFATNLTNLTDQLERKVKNKIKFIQSDIPIFLSVMRSSNCTRQSSLCFSVKYASKYLPHKDQNMRLRLPETKYKCKAALHIDTSTNLHKLLKGWGKFVNDNKLEIHDICLFQLMKNKKKLTVTVHIIRKGEMEKSHRVCKNCVANHYWLHMDNHGKSFIKVMITDFKNGVTIPAKFARNFGGQMSGTVKLETRNGKTYEVQVAKELNNLVLRSGWERFASAYELEKGDILVFIYSGNSHFKVWIYDPSACEKELPCIITEQLPRVQQRSISHNNHTQLKRNAKSAKLYVDSSGHSKETSEINPANSPSWKPTERVPSSEELDEPVDLANVQKATKSFYSLPRMCNMTSAQKAEVDALEKRIKPQIPLYITVMDKASATDGLLAISKDYAVSYLLDKNETIKLCHSGRSMTWDISLDIDTDDQYALSTGWLDFIRNNHLQEGDICVFEASKNKRGVALIFHPLKQSHHPKPPGCVPSTKFPRHGVSKPNYIVSRFTTLSGQLKIKVEAKVQAMQSEIPIFVAVMRESFIRGRSRYMCFSAKYAAKYLPREKNKIMRLRLPNKSYRYKAVFKINNKVHKLGGGWGKFVDDNKIKLGDICLFQLMKNKKKLMMMVMGEKGCESCRKWQEHYYREHMDVSRIRFFRLMTGDFAHGISIPEKVAEIFSGQITKGFNLKSPSGETWRVGVAKVADELILKSGWEDFAKAHELQENDLLFFTCNGHGNGSCSFDVLIFDASGCEKVSCFFTGKKNSYMCKNFNSIGGQVAGQYLSSDSEDTSTPSVLIGSPHKASTSKKLSGKTKTNPRKEPEDPNCSHWHVIEEKNTDDDEHADYHYTRFANYLTGEERDEIFSLVSLQPGNPVFVVVLQTAHVRRRNILIVPTRFAADHLERKSHDILLIRPNRKQKWSVKYYYLSNTTRGFNCHRWIKFIRENRLREGNVCIFELMKGARRPIMTVHVIGKADNRFVLLG</sequence>
<dbReference type="InterPro" id="IPR044837">
    <property type="entry name" value="REM16-like"/>
</dbReference>
<dbReference type="Gramene" id="OGLUM09G03800.1">
    <property type="protein sequence ID" value="OGLUM09G03800.1"/>
    <property type="gene ID" value="OGLUM09G03800"/>
</dbReference>
<feature type="region of interest" description="Disordered" evidence="6">
    <location>
        <begin position="1"/>
        <end position="28"/>
    </location>
</feature>